<dbReference type="Proteomes" id="UP001281761">
    <property type="component" value="Unassembled WGS sequence"/>
</dbReference>
<reference evidence="1 2" key="1">
    <citation type="journal article" date="2022" name="bioRxiv">
        <title>Genomics of Preaxostyla Flagellates Illuminates Evolutionary Transitions and the Path Towards Mitochondrial Loss.</title>
        <authorList>
            <person name="Novak L.V.F."/>
            <person name="Treitli S.C."/>
            <person name="Pyrih J."/>
            <person name="Halakuc P."/>
            <person name="Pipaliya S.V."/>
            <person name="Vacek V."/>
            <person name="Brzon O."/>
            <person name="Soukal P."/>
            <person name="Eme L."/>
            <person name="Dacks J.B."/>
            <person name="Karnkowska A."/>
            <person name="Elias M."/>
            <person name="Hampl V."/>
        </authorList>
    </citation>
    <scope>NUCLEOTIDE SEQUENCE [LARGE SCALE GENOMIC DNA]</scope>
    <source>
        <strain evidence="1">NAU3</strain>
        <tissue evidence="1">Gut</tissue>
    </source>
</reference>
<keyword evidence="2" id="KW-1185">Reference proteome</keyword>
<organism evidence="1 2">
    <name type="scientific">Blattamonas nauphoetae</name>
    <dbReference type="NCBI Taxonomy" id="2049346"/>
    <lineage>
        <taxon>Eukaryota</taxon>
        <taxon>Metamonada</taxon>
        <taxon>Preaxostyla</taxon>
        <taxon>Oxymonadida</taxon>
        <taxon>Blattamonas</taxon>
    </lineage>
</organism>
<evidence type="ECO:0000313" key="1">
    <source>
        <dbReference type="EMBL" id="KAK2941029.1"/>
    </source>
</evidence>
<comment type="caution">
    <text evidence="1">The sequence shown here is derived from an EMBL/GenBank/DDBJ whole genome shotgun (WGS) entry which is preliminary data.</text>
</comment>
<gene>
    <name evidence="1" type="ORF">BLNAU_24058</name>
</gene>
<proteinExistence type="predicted"/>
<accession>A0ABQ9WNG7</accession>
<dbReference type="EMBL" id="JARBJD010000563">
    <property type="protein sequence ID" value="KAK2941029.1"/>
    <property type="molecule type" value="Genomic_DNA"/>
</dbReference>
<protein>
    <submittedName>
        <fullName evidence="1">Uncharacterized protein</fullName>
    </submittedName>
</protein>
<name>A0ABQ9WNG7_9EUKA</name>
<sequence>MIVWNMTYIEEDIDIADQDVTVKGTTAAKKDARLAVVNLDIRPIAKAGLFSLEDDGDSLELNDVAMICSLSKSFRHILLQSTCQPISIVDCTFNRTKRLNWTRNTLRSSHLVLVGHIWLPLSHTLLNSIEVAGTTTLSSSHVVSSSASISSPSTKQIIVQSGVGSITMNGASQTLSFDSLLFHLSPSSAVPSFFIVSAEPIPDIV</sequence>
<evidence type="ECO:0000313" key="2">
    <source>
        <dbReference type="Proteomes" id="UP001281761"/>
    </source>
</evidence>